<reference evidence="2" key="1">
    <citation type="submission" date="2019-11" db="EMBL/GenBank/DDBJ databases">
        <title>Spread of Macrolides and rifampicin resistant Rhodococcus equi in clinical isolates in the USA.</title>
        <authorList>
            <person name="Alvarez-Narvaez S."/>
            <person name="Huber L."/>
            <person name="Cohen N.D."/>
            <person name="Slovis N."/>
            <person name="Greiter M."/>
            <person name="Giguere S."/>
            <person name="Hart K."/>
        </authorList>
    </citation>
    <scope>NUCLEOTIDE SEQUENCE</scope>
    <source>
        <strain evidence="2">Lh_38</strain>
    </source>
</reference>
<evidence type="ECO:0000313" key="2">
    <source>
        <dbReference type="EMBL" id="MBM4626668.1"/>
    </source>
</evidence>
<name>A0AAP2AM42_RHOHA</name>
<protein>
    <submittedName>
        <fullName evidence="2">Phage portal protein</fullName>
    </submittedName>
</protein>
<dbReference type="InterPro" id="IPR006427">
    <property type="entry name" value="Portal_HK97"/>
</dbReference>
<dbReference type="EMBL" id="WUXD01000002">
    <property type="protein sequence ID" value="MBM4626668.1"/>
    <property type="molecule type" value="Genomic_DNA"/>
</dbReference>
<dbReference type="NCBIfam" id="TIGR01537">
    <property type="entry name" value="portal_HK97"/>
    <property type="match status" value="1"/>
</dbReference>
<evidence type="ECO:0000256" key="1">
    <source>
        <dbReference type="SAM" id="MobiDB-lite"/>
    </source>
</evidence>
<accession>A0AAP2AM42</accession>
<evidence type="ECO:0000313" key="3">
    <source>
        <dbReference type="Proteomes" id="UP000738270"/>
    </source>
</evidence>
<dbReference type="Pfam" id="PF04860">
    <property type="entry name" value="Phage_portal"/>
    <property type="match status" value="1"/>
</dbReference>
<dbReference type="InterPro" id="IPR006944">
    <property type="entry name" value="Phage/GTA_portal"/>
</dbReference>
<sequence>MSFVISEGAVRGLSRPDLPGVPRLQLSDSLSMTYKEIWKKQPAVRTAVSFLGRNIAQLGLHAFRRVGDAERERLTDHALPLLIGKPNPWTTRYRMLDALVHDLGIYDRAFWQKVKASDGSLALVRLPPEMVSPKGDNWLTPTSFEIKGSKGTKEVAAESLVYFRGYAPDDDFGTSPIESLRQILAEDWHSSRSREQTLRNGARLSGYLQRPREASRWEPETRDRFRESWRAQYTGDGPAAGGTPILEDGMTFNPVAQTSEQLQYVEARKLTREEVAAAYFIPPPMVGLLDKATFSNITEQHKMLYQDTLGPWLTMIADELALQLIPDLPGSDRVYVEFNLAEKLTGSFETRSDSMQKACGGPFLTVNEVRAMDNRPPVEGGDALIRPLNVTQNGDDEPIPAESGPEPDPEAAPPADDEPDEEGQE</sequence>
<dbReference type="AlphaFoldDB" id="A0AAP2AM42"/>
<organism evidence="2 3">
    <name type="scientific">Rhodococcus hoagii</name>
    <name type="common">Corynebacterium equii</name>
    <dbReference type="NCBI Taxonomy" id="43767"/>
    <lineage>
        <taxon>Bacteria</taxon>
        <taxon>Bacillati</taxon>
        <taxon>Actinomycetota</taxon>
        <taxon>Actinomycetes</taxon>
        <taxon>Mycobacteriales</taxon>
        <taxon>Nocardiaceae</taxon>
        <taxon>Prescottella</taxon>
    </lineage>
</organism>
<feature type="compositionally biased region" description="Acidic residues" evidence="1">
    <location>
        <begin position="394"/>
        <end position="425"/>
    </location>
</feature>
<comment type="caution">
    <text evidence="2">The sequence shown here is derived from an EMBL/GenBank/DDBJ whole genome shotgun (WGS) entry which is preliminary data.</text>
</comment>
<dbReference type="Proteomes" id="UP000738270">
    <property type="component" value="Unassembled WGS sequence"/>
</dbReference>
<proteinExistence type="predicted"/>
<gene>
    <name evidence="2" type="ORF">GS453_07240</name>
</gene>
<feature type="region of interest" description="Disordered" evidence="1">
    <location>
        <begin position="373"/>
        <end position="425"/>
    </location>
</feature>